<organism evidence="1 2">
    <name type="scientific">Panicum virgatum</name>
    <name type="common">Blackwell switchgrass</name>
    <dbReference type="NCBI Taxonomy" id="38727"/>
    <lineage>
        <taxon>Eukaryota</taxon>
        <taxon>Viridiplantae</taxon>
        <taxon>Streptophyta</taxon>
        <taxon>Embryophyta</taxon>
        <taxon>Tracheophyta</taxon>
        <taxon>Spermatophyta</taxon>
        <taxon>Magnoliopsida</taxon>
        <taxon>Liliopsida</taxon>
        <taxon>Poales</taxon>
        <taxon>Poaceae</taxon>
        <taxon>PACMAD clade</taxon>
        <taxon>Panicoideae</taxon>
        <taxon>Panicodae</taxon>
        <taxon>Paniceae</taxon>
        <taxon>Panicinae</taxon>
        <taxon>Panicum</taxon>
        <taxon>Panicum sect. Hiantes</taxon>
    </lineage>
</organism>
<accession>A0A8T0X2N1</accession>
<comment type="caution">
    <text evidence="1">The sequence shown here is derived from an EMBL/GenBank/DDBJ whole genome shotgun (WGS) entry which is preliminary data.</text>
</comment>
<name>A0A8T0X2N1_PANVG</name>
<evidence type="ECO:0000313" key="2">
    <source>
        <dbReference type="Proteomes" id="UP000823388"/>
    </source>
</evidence>
<reference evidence="1" key="1">
    <citation type="submission" date="2020-05" db="EMBL/GenBank/DDBJ databases">
        <title>WGS assembly of Panicum virgatum.</title>
        <authorList>
            <person name="Lovell J.T."/>
            <person name="Jenkins J."/>
            <person name="Shu S."/>
            <person name="Juenger T.E."/>
            <person name="Schmutz J."/>
        </authorList>
    </citation>
    <scope>NUCLEOTIDE SEQUENCE</scope>
    <source>
        <strain evidence="1">AP13</strain>
    </source>
</reference>
<dbReference type="EMBL" id="CM029038">
    <property type="protein sequence ID" value="KAG2652156.1"/>
    <property type="molecule type" value="Genomic_DNA"/>
</dbReference>
<dbReference type="Proteomes" id="UP000823388">
    <property type="component" value="Chromosome 1N"/>
</dbReference>
<dbReference type="AlphaFoldDB" id="A0A8T0X2N1"/>
<gene>
    <name evidence="1" type="ORF">PVAP13_1NG335138</name>
</gene>
<proteinExistence type="predicted"/>
<sequence length="48" mass="5365">MNCLRQLIWSSKRGGRAMTGYQVFMFQFCAETLKGDTTCIGGWEITAG</sequence>
<protein>
    <submittedName>
        <fullName evidence="1">Uncharacterized protein</fullName>
    </submittedName>
</protein>
<keyword evidence="2" id="KW-1185">Reference proteome</keyword>
<evidence type="ECO:0000313" key="1">
    <source>
        <dbReference type="EMBL" id="KAG2652156.1"/>
    </source>
</evidence>